<dbReference type="Gene3D" id="1.10.10.10">
    <property type="entry name" value="Winged helix-like DNA-binding domain superfamily/Winged helix DNA-binding domain"/>
    <property type="match status" value="1"/>
</dbReference>
<dbReference type="GO" id="GO:0006950">
    <property type="term" value="P:response to stress"/>
    <property type="evidence" value="ECO:0007669"/>
    <property type="project" value="UniProtKB-ARBA"/>
</dbReference>
<feature type="domain" description="RNA polymerase sigma factor 70 region 4 type 2" evidence="8">
    <location>
        <begin position="119"/>
        <end position="170"/>
    </location>
</feature>
<protein>
    <recommendedName>
        <fullName evidence="6">RNA polymerase sigma factor</fullName>
    </recommendedName>
</protein>
<dbReference type="Gene3D" id="1.10.1740.10">
    <property type="match status" value="1"/>
</dbReference>
<dbReference type="PANTHER" id="PTHR43133:SF8">
    <property type="entry name" value="RNA POLYMERASE SIGMA FACTOR HI_1459-RELATED"/>
    <property type="match status" value="1"/>
</dbReference>
<dbReference type="RefSeq" id="WP_092334606.1">
    <property type="nucleotide sequence ID" value="NZ_FNCP01000019.1"/>
</dbReference>
<evidence type="ECO:0000256" key="5">
    <source>
        <dbReference type="ARBA" id="ARBA00023163"/>
    </source>
</evidence>
<dbReference type="SUPFAM" id="SSF88946">
    <property type="entry name" value="Sigma2 domain of RNA polymerase sigma factors"/>
    <property type="match status" value="1"/>
</dbReference>
<evidence type="ECO:0000256" key="1">
    <source>
        <dbReference type="ARBA" id="ARBA00010641"/>
    </source>
</evidence>
<dbReference type="InterPro" id="IPR039425">
    <property type="entry name" value="RNA_pol_sigma-70-like"/>
</dbReference>
<comment type="similarity">
    <text evidence="1 6">Belongs to the sigma-70 factor family. ECF subfamily.</text>
</comment>
<organism evidence="9 10">
    <name type="scientific">Desulfosporosinus hippei DSM 8344</name>
    <dbReference type="NCBI Taxonomy" id="1121419"/>
    <lineage>
        <taxon>Bacteria</taxon>
        <taxon>Bacillati</taxon>
        <taxon>Bacillota</taxon>
        <taxon>Clostridia</taxon>
        <taxon>Eubacteriales</taxon>
        <taxon>Desulfitobacteriaceae</taxon>
        <taxon>Desulfosporosinus</taxon>
    </lineage>
</organism>
<dbReference type="NCBIfam" id="TIGR02937">
    <property type="entry name" value="sigma70-ECF"/>
    <property type="match status" value="1"/>
</dbReference>
<dbReference type="PANTHER" id="PTHR43133">
    <property type="entry name" value="RNA POLYMERASE ECF-TYPE SIGMA FACTO"/>
    <property type="match status" value="1"/>
</dbReference>
<dbReference type="InterPro" id="IPR013249">
    <property type="entry name" value="RNA_pol_sigma70_r4_t2"/>
</dbReference>
<dbReference type="InterPro" id="IPR013325">
    <property type="entry name" value="RNA_pol_sigma_r2"/>
</dbReference>
<dbReference type="EMBL" id="FNCP01000019">
    <property type="protein sequence ID" value="SDH79844.1"/>
    <property type="molecule type" value="Genomic_DNA"/>
</dbReference>
<evidence type="ECO:0000256" key="4">
    <source>
        <dbReference type="ARBA" id="ARBA00023125"/>
    </source>
</evidence>
<keyword evidence="2 6" id="KW-0805">Transcription regulation</keyword>
<keyword evidence="3 6" id="KW-0731">Sigma factor</keyword>
<reference evidence="10" key="1">
    <citation type="submission" date="2016-10" db="EMBL/GenBank/DDBJ databases">
        <authorList>
            <person name="Varghese N."/>
            <person name="Submissions S."/>
        </authorList>
    </citation>
    <scope>NUCLEOTIDE SEQUENCE [LARGE SCALE GENOMIC DNA]</scope>
    <source>
        <strain evidence="10">DSM 8344</strain>
    </source>
</reference>
<dbReference type="InterPro" id="IPR036388">
    <property type="entry name" value="WH-like_DNA-bd_sf"/>
</dbReference>
<dbReference type="AlphaFoldDB" id="A0A1G8FCE5"/>
<proteinExistence type="inferred from homology"/>
<evidence type="ECO:0000256" key="6">
    <source>
        <dbReference type="RuleBase" id="RU000716"/>
    </source>
</evidence>
<name>A0A1G8FCE5_9FIRM</name>
<feature type="domain" description="RNA polymerase sigma-70 region 2" evidence="7">
    <location>
        <begin position="12"/>
        <end position="79"/>
    </location>
</feature>
<dbReference type="STRING" id="1121419.SAMN05443529_11947"/>
<gene>
    <name evidence="9" type="ORF">SAMN05443529_11947</name>
</gene>
<evidence type="ECO:0000313" key="9">
    <source>
        <dbReference type="EMBL" id="SDH79844.1"/>
    </source>
</evidence>
<sequence>MSEELESQFETFYHEYYEKLFRTAFRLTGNREDAQDVIQEAYINAYRSFSKFNHASSFGTWIYKILLNCTYRYMTKRDKVPIHIITAERGISETEFWESMKSKESVEEHAIVEDIRETCLQLFLNCIPKKQRIAFTLKILMELSIEEVADIMGISESAVKINVYRAKQHLKDNMEDKCSFIDPENPCQCGNWVKYLIDNGKIDLISPHNPVRRRSTAEMSSIWTEIDFLRKTIRLYDQQPGHTSYPEFREKIREIIAQQTLKILT</sequence>
<dbReference type="GO" id="GO:0006352">
    <property type="term" value="P:DNA-templated transcription initiation"/>
    <property type="evidence" value="ECO:0007669"/>
    <property type="project" value="InterPro"/>
</dbReference>
<dbReference type="InterPro" id="IPR000838">
    <property type="entry name" value="RNA_pol_sigma70_ECF_CS"/>
</dbReference>
<dbReference type="Pfam" id="PF04542">
    <property type="entry name" value="Sigma70_r2"/>
    <property type="match status" value="1"/>
</dbReference>
<dbReference type="GO" id="GO:0003677">
    <property type="term" value="F:DNA binding"/>
    <property type="evidence" value="ECO:0007669"/>
    <property type="project" value="UniProtKB-KW"/>
</dbReference>
<dbReference type="InterPro" id="IPR013324">
    <property type="entry name" value="RNA_pol_sigma_r3/r4-like"/>
</dbReference>
<dbReference type="SUPFAM" id="SSF88659">
    <property type="entry name" value="Sigma3 and sigma4 domains of RNA polymerase sigma factors"/>
    <property type="match status" value="1"/>
</dbReference>
<accession>A0A1G8FCE5</accession>
<evidence type="ECO:0000259" key="8">
    <source>
        <dbReference type="Pfam" id="PF08281"/>
    </source>
</evidence>
<dbReference type="InterPro" id="IPR007627">
    <property type="entry name" value="RNA_pol_sigma70_r2"/>
</dbReference>
<dbReference type="InterPro" id="IPR014284">
    <property type="entry name" value="RNA_pol_sigma-70_dom"/>
</dbReference>
<evidence type="ECO:0000256" key="2">
    <source>
        <dbReference type="ARBA" id="ARBA00023015"/>
    </source>
</evidence>
<dbReference type="Proteomes" id="UP000198656">
    <property type="component" value="Unassembled WGS sequence"/>
</dbReference>
<keyword evidence="5 6" id="KW-0804">Transcription</keyword>
<evidence type="ECO:0000256" key="3">
    <source>
        <dbReference type="ARBA" id="ARBA00023082"/>
    </source>
</evidence>
<evidence type="ECO:0000259" key="7">
    <source>
        <dbReference type="Pfam" id="PF04542"/>
    </source>
</evidence>
<dbReference type="CDD" id="cd06171">
    <property type="entry name" value="Sigma70_r4"/>
    <property type="match status" value="1"/>
</dbReference>
<keyword evidence="10" id="KW-1185">Reference proteome</keyword>
<evidence type="ECO:0000313" key="10">
    <source>
        <dbReference type="Proteomes" id="UP000198656"/>
    </source>
</evidence>
<dbReference type="PROSITE" id="PS01063">
    <property type="entry name" value="SIGMA70_ECF"/>
    <property type="match status" value="1"/>
</dbReference>
<dbReference type="Pfam" id="PF08281">
    <property type="entry name" value="Sigma70_r4_2"/>
    <property type="match status" value="1"/>
</dbReference>
<dbReference type="OrthoDB" id="9795666at2"/>
<dbReference type="GO" id="GO:0016987">
    <property type="term" value="F:sigma factor activity"/>
    <property type="evidence" value="ECO:0007669"/>
    <property type="project" value="UniProtKB-KW"/>
</dbReference>
<keyword evidence="4 6" id="KW-0238">DNA-binding</keyword>